<dbReference type="InterPro" id="IPR009057">
    <property type="entry name" value="Homeodomain-like_sf"/>
</dbReference>
<accession>A0ABW6XSR4</accession>
<dbReference type="PANTHER" id="PTHR30055:SF151">
    <property type="entry name" value="TRANSCRIPTIONAL REGULATORY PROTEIN"/>
    <property type="match status" value="1"/>
</dbReference>
<protein>
    <submittedName>
        <fullName evidence="7">TetR/AcrR family transcriptional regulator C-terminal domain-containing protein</fullName>
    </submittedName>
</protein>
<evidence type="ECO:0000313" key="7">
    <source>
        <dbReference type="EMBL" id="MFF5920420.1"/>
    </source>
</evidence>
<proteinExistence type="predicted"/>
<evidence type="ECO:0000256" key="5">
    <source>
        <dbReference type="PROSITE-ProRule" id="PRU00335"/>
    </source>
</evidence>
<dbReference type="Gene3D" id="1.10.357.10">
    <property type="entry name" value="Tetracycline Repressor, domain 2"/>
    <property type="match status" value="1"/>
</dbReference>
<name>A0ABW6XSR4_9ACTN</name>
<dbReference type="InterPro" id="IPR004111">
    <property type="entry name" value="Repressor_TetR_C"/>
</dbReference>
<feature type="DNA-binding region" description="H-T-H motif" evidence="5">
    <location>
        <begin position="35"/>
        <end position="54"/>
    </location>
</feature>
<keyword evidence="8" id="KW-1185">Reference proteome</keyword>
<comment type="caution">
    <text evidence="7">The sequence shown here is derived from an EMBL/GenBank/DDBJ whole genome shotgun (WGS) entry which is preliminary data.</text>
</comment>
<dbReference type="InterPro" id="IPR036271">
    <property type="entry name" value="Tet_transcr_reg_TetR-rel_C_sf"/>
</dbReference>
<dbReference type="Pfam" id="PF00440">
    <property type="entry name" value="TetR_N"/>
    <property type="match status" value="1"/>
</dbReference>
<dbReference type="Proteomes" id="UP001602370">
    <property type="component" value="Unassembled WGS sequence"/>
</dbReference>
<keyword evidence="4" id="KW-0804">Transcription</keyword>
<evidence type="ECO:0000259" key="6">
    <source>
        <dbReference type="PROSITE" id="PS50977"/>
    </source>
</evidence>
<dbReference type="RefSeq" id="WP_030313917.1">
    <property type="nucleotide sequence ID" value="NZ_JBIBDZ010000005.1"/>
</dbReference>
<dbReference type="InterPro" id="IPR001647">
    <property type="entry name" value="HTH_TetR"/>
</dbReference>
<reference evidence="7 8" key="1">
    <citation type="submission" date="2024-10" db="EMBL/GenBank/DDBJ databases">
        <title>The Natural Products Discovery Center: Release of the First 8490 Sequenced Strains for Exploring Actinobacteria Biosynthetic Diversity.</title>
        <authorList>
            <person name="Kalkreuter E."/>
            <person name="Kautsar S.A."/>
            <person name="Yang D."/>
            <person name="Bader C.D."/>
            <person name="Teijaro C.N."/>
            <person name="Fluegel L."/>
            <person name="Davis C.M."/>
            <person name="Simpson J.R."/>
            <person name="Lauterbach L."/>
            <person name="Steele A.D."/>
            <person name="Gui C."/>
            <person name="Meng S."/>
            <person name="Li G."/>
            <person name="Viehrig K."/>
            <person name="Ye F."/>
            <person name="Su P."/>
            <person name="Kiefer A.F."/>
            <person name="Nichols A."/>
            <person name="Cepeda A.J."/>
            <person name="Yan W."/>
            <person name="Fan B."/>
            <person name="Jiang Y."/>
            <person name="Adhikari A."/>
            <person name="Zheng C.-J."/>
            <person name="Schuster L."/>
            <person name="Cowan T.M."/>
            <person name="Smanski M.J."/>
            <person name="Chevrette M.G."/>
            <person name="De Carvalho L.P.S."/>
            <person name="Shen B."/>
        </authorList>
    </citation>
    <scope>NUCLEOTIDE SEQUENCE [LARGE SCALE GENOMIC DNA]</scope>
    <source>
        <strain evidence="7 8">NPDC012605</strain>
    </source>
</reference>
<gene>
    <name evidence="7" type="ORF">ACFY8C_19075</name>
</gene>
<dbReference type="EMBL" id="JBIBDZ010000005">
    <property type="protein sequence ID" value="MFF5920420.1"/>
    <property type="molecule type" value="Genomic_DNA"/>
</dbReference>
<dbReference type="PRINTS" id="PR00455">
    <property type="entry name" value="HTHTETR"/>
</dbReference>
<evidence type="ECO:0000256" key="4">
    <source>
        <dbReference type="ARBA" id="ARBA00023163"/>
    </source>
</evidence>
<dbReference type="PRINTS" id="PR00400">
    <property type="entry name" value="TETREPRESSOR"/>
</dbReference>
<evidence type="ECO:0000256" key="3">
    <source>
        <dbReference type="ARBA" id="ARBA00023125"/>
    </source>
</evidence>
<evidence type="ECO:0000256" key="1">
    <source>
        <dbReference type="ARBA" id="ARBA00022491"/>
    </source>
</evidence>
<dbReference type="PANTHER" id="PTHR30055">
    <property type="entry name" value="HTH-TYPE TRANSCRIPTIONAL REGULATOR RUTR"/>
    <property type="match status" value="1"/>
</dbReference>
<sequence>MAANRARGQRAGLTRTAVLEAALRLVDQEGLNALSMRRLGAELGVEAMTVYHHVPNKSALLDGVIEQVVAEAVPPEFGAATWREDLSAYAHALVAALGAHPNAAPLLLSRPAMTPRLLGTLEAVVGMLYEAGFPLPRTLDVLYSLTSFVVGHSAAQAGNVGGADSMASLDPDTYPLLVGAARESGEDAARARFDFALDALLSGFERELASAPRTE</sequence>
<dbReference type="InterPro" id="IPR003012">
    <property type="entry name" value="Tet_transcr_reg_TetR"/>
</dbReference>
<dbReference type="PROSITE" id="PS50977">
    <property type="entry name" value="HTH_TETR_2"/>
    <property type="match status" value="1"/>
</dbReference>
<keyword evidence="1" id="KW-0678">Repressor</keyword>
<keyword evidence="2" id="KW-0805">Transcription regulation</keyword>
<organism evidence="7 8">
    <name type="scientific">Streptomyces flavochromogenes</name>
    <dbReference type="NCBI Taxonomy" id="68199"/>
    <lineage>
        <taxon>Bacteria</taxon>
        <taxon>Bacillati</taxon>
        <taxon>Actinomycetota</taxon>
        <taxon>Actinomycetes</taxon>
        <taxon>Kitasatosporales</taxon>
        <taxon>Streptomycetaceae</taxon>
        <taxon>Streptomyces</taxon>
    </lineage>
</organism>
<dbReference type="SUPFAM" id="SSF48498">
    <property type="entry name" value="Tetracyclin repressor-like, C-terminal domain"/>
    <property type="match status" value="1"/>
</dbReference>
<dbReference type="InterPro" id="IPR050109">
    <property type="entry name" value="HTH-type_TetR-like_transc_reg"/>
</dbReference>
<feature type="domain" description="HTH tetR-type" evidence="6">
    <location>
        <begin position="12"/>
        <end position="72"/>
    </location>
</feature>
<dbReference type="Pfam" id="PF02909">
    <property type="entry name" value="TetR_C_1"/>
    <property type="match status" value="1"/>
</dbReference>
<evidence type="ECO:0000313" key="8">
    <source>
        <dbReference type="Proteomes" id="UP001602370"/>
    </source>
</evidence>
<dbReference type="SUPFAM" id="SSF46689">
    <property type="entry name" value="Homeodomain-like"/>
    <property type="match status" value="1"/>
</dbReference>
<evidence type="ECO:0000256" key="2">
    <source>
        <dbReference type="ARBA" id="ARBA00023015"/>
    </source>
</evidence>
<keyword evidence="3 5" id="KW-0238">DNA-binding</keyword>